<dbReference type="PANTHER" id="PTHR12526:SF510">
    <property type="entry name" value="D-INOSITOL 3-PHOSPHATE GLYCOSYLTRANSFERASE"/>
    <property type="match status" value="1"/>
</dbReference>
<evidence type="ECO:0000256" key="2">
    <source>
        <dbReference type="ARBA" id="ARBA00022679"/>
    </source>
</evidence>
<evidence type="ECO:0000313" key="5">
    <source>
        <dbReference type="Proteomes" id="UP000188174"/>
    </source>
</evidence>
<keyword evidence="1" id="KW-0328">Glycosyltransferase</keyword>
<dbReference type="Proteomes" id="UP000188174">
    <property type="component" value="Plasmid unnamed1"/>
</dbReference>
<evidence type="ECO:0000259" key="3">
    <source>
        <dbReference type="Pfam" id="PF00534"/>
    </source>
</evidence>
<reference evidence="4 5" key="1">
    <citation type="submission" date="2017-02" db="EMBL/GenBank/DDBJ databases">
        <authorList>
            <person name="Jeong S."/>
        </authorList>
    </citation>
    <scope>NUCLEOTIDE SEQUENCE [LARGE SCALE GENOMIC DNA]</scope>
    <source>
        <strain evidence="4 5">RMAR6-6</strain>
        <plasmid evidence="4 5">unnamed1</plasmid>
    </source>
</reference>
<accession>A0ABM6IB98</accession>
<keyword evidence="4" id="KW-0614">Plasmid</keyword>
<dbReference type="InterPro" id="IPR001296">
    <property type="entry name" value="Glyco_trans_1"/>
</dbReference>
<organism evidence="4 5">
    <name type="scientific">Roseibium algicola</name>
    <dbReference type="NCBI Taxonomy" id="2857014"/>
    <lineage>
        <taxon>Bacteria</taxon>
        <taxon>Pseudomonadati</taxon>
        <taxon>Pseudomonadota</taxon>
        <taxon>Alphaproteobacteria</taxon>
        <taxon>Hyphomicrobiales</taxon>
        <taxon>Stappiaceae</taxon>
        <taxon>Roseibium</taxon>
    </lineage>
</organism>
<gene>
    <name evidence="4" type="ORF">B0E33_28670</name>
</gene>
<dbReference type="EMBL" id="CP019631">
    <property type="protein sequence ID" value="AQQ07792.1"/>
    <property type="molecule type" value="Genomic_DNA"/>
</dbReference>
<dbReference type="PANTHER" id="PTHR12526">
    <property type="entry name" value="GLYCOSYLTRANSFERASE"/>
    <property type="match status" value="1"/>
</dbReference>
<sequence>MRRIRVLFPFVGGPVLGGSHISALSLAAALDPNRFEARVLVHFEPGAIGQKTRELGLDYEVLEDTPLMSSPGLPLPGRVGGLGYLTRTLPALRRTLKKIDPDIVHTNEGRMHANWIMPSKLSGCRHLWHHRQDPAAKGANMLAPLLADHIVSVSHYAMPSRPIRPIGDRASVIRSPFDFPAIRPDRTNSHDKLCDELSLPRDAVLLGYFGSIIKRKRPDGFVRAVDAVRRALPGRQVHGLLFGDTVDATRGLDETCKALVSSLGLNDNFHFMGFRSPVFEAMSGVDVMLVPAVNEPFGRTLIESMYLGTPVVATRHGGNIEAISDGLTGFLVEPDDPESFVEPICKLLSDPLLQTRIADAAQADAAAKYGAERHVSEISGLYEQLVEGTQVAGTAYA</sequence>
<dbReference type="Pfam" id="PF00534">
    <property type="entry name" value="Glycos_transf_1"/>
    <property type="match status" value="1"/>
</dbReference>
<geneLocation type="plasmid" evidence="4 5">
    <name>unnamed1</name>
</geneLocation>
<evidence type="ECO:0000256" key="1">
    <source>
        <dbReference type="ARBA" id="ARBA00022676"/>
    </source>
</evidence>
<dbReference type="Gene3D" id="3.40.50.2000">
    <property type="entry name" value="Glycogen Phosphorylase B"/>
    <property type="match status" value="2"/>
</dbReference>
<evidence type="ECO:0000313" key="4">
    <source>
        <dbReference type="EMBL" id="AQQ07792.1"/>
    </source>
</evidence>
<dbReference type="SUPFAM" id="SSF53756">
    <property type="entry name" value="UDP-Glycosyltransferase/glycogen phosphorylase"/>
    <property type="match status" value="1"/>
</dbReference>
<dbReference type="RefSeq" id="WP_077293899.1">
    <property type="nucleotide sequence ID" value="NZ_CP019631.1"/>
</dbReference>
<keyword evidence="5" id="KW-1185">Reference proteome</keyword>
<name>A0ABM6IB98_9HYPH</name>
<keyword evidence="2" id="KW-0808">Transferase</keyword>
<protein>
    <recommendedName>
        <fullName evidence="3">Glycosyl transferase family 1 domain-containing protein</fullName>
    </recommendedName>
</protein>
<dbReference type="CDD" id="cd03801">
    <property type="entry name" value="GT4_PimA-like"/>
    <property type="match status" value="1"/>
</dbReference>
<feature type="domain" description="Glycosyl transferase family 1" evidence="3">
    <location>
        <begin position="199"/>
        <end position="362"/>
    </location>
</feature>
<proteinExistence type="predicted"/>